<evidence type="ECO:0000259" key="8">
    <source>
        <dbReference type="Pfam" id="PF08335"/>
    </source>
</evidence>
<keyword evidence="2 9" id="KW-0548">Nucleotidyltransferase</keyword>
<feature type="domain" description="PII-uridylyltransferase/Glutamine-synthetase adenylyltransferase" evidence="8">
    <location>
        <begin position="290"/>
        <end position="423"/>
    </location>
</feature>
<dbReference type="EMBL" id="UGOD01000001">
    <property type="protein sequence ID" value="STX52173.1"/>
    <property type="molecule type" value="Genomic_DNA"/>
</dbReference>
<dbReference type="GO" id="GO:0005829">
    <property type="term" value="C:cytosol"/>
    <property type="evidence" value="ECO:0007669"/>
    <property type="project" value="TreeGrafter"/>
</dbReference>
<feature type="domain" description="PII-uridylyltransferase/Glutamine-synthetase adenylyltransferase" evidence="8">
    <location>
        <begin position="804"/>
        <end position="882"/>
    </location>
</feature>
<feature type="domain" description="Glutamate-ammonia ligase adenylyltransferase repeated" evidence="7">
    <location>
        <begin position="33"/>
        <end position="266"/>
    </location>
</feature>
<organism evidence="9 10">
    <name type="scientific">Legionella busanensis</name>
    <dbReference type="NCBI Taxonomy" id="190655"/>
    <lineage>
        <taxon>Bacteria</taxon>
        <taxon>Pseudomonadati</taxon>
        <taxon>Pseudomonadota</taxon>
        <taxon>Gammaproteobacteria</taxon>
        <taxon>Legionellales</taxon>
        <taxon>Legionellaceae</taxon>
        <taxon>Legionella</taxon>
    </lineage>
</organism>
<sequence length="908" mass="105480">MLTIPKLLQSNYILFDKYFSNLEHPLREVVKTLLAVSNYAGKQIETLNYLLTQDDWQKQLNFIDYKNSLQQLYTETNQPFNKFIRNFRHYHFLRHLLRELSGLATVEETMLSWSDCADALIMFTLNYCKQEMTNRYGHPKDEAGNLVDLYVLAMGKLGGQELNYSSDIDLIMAFSASGYTNGEQHVDNQYFFTKVVQLFIQLMQNVTEDGFVFRVDLRLRPNGESGALVSSLAAMETYYQEQGRDWERYAMIKARLISASPALRAQWFKKLITPFVYRRYIDFSVIESLRSMKAMIEREVQLNPTLDDIKRGFGGIREVEFIVQSIQLIRGGRLPRLQQTNLVNALSALKEEKLFSRTDVLKQAYLFLRKLENCLQSENDQQIHALPTEPIKQAKIALAMGFASWDSLLKIVQRFRKIIRHLFLSVLKQAIDYDNNDKLLDSQLNNVWQGHAESTMAINLLASLGYQDAERCYQLLSNFRHGSRCRRLNQAARLRLDRFMTLLLRELANVANTGEVLLNVIHLLENIVTRSAYITLFTENPQALRELFIWFNNSAFIRGLLVNHPFLLEILLDQGQEWQPASRKQLQEQLQKKLLESNDIELQEEILRQFKLTNWLLIARAEQQSTVTALQSAHFLSLVAEVIVEQVVKLAFIELGKRYPQIPELKSHFAIIAYGKLGSQEMNYNSDLDLVFIYDNQLQEESLVTRLTQKILHMLTTRSQSGLLYKVDTRLRPSGEAGLLVSAIKSFIDYQQNQAWLWEHQALIRARVIFGNTTIHSQFKNLKQNILLIERPKEWVFKEIKAMRQKINRHLKGEDEIKYTPGGLIDLEFFVQFLVLTNPIQELSRETNTLSLIKKLADCKVIESEVFKILTSAYKFYHKILHQNILASSEVINSQDKCKEVLSIVNFH</sequence>
<dbReference type="SUPFAM" id="SSF81593">
    <property type="entry name" value="Nucleotidyltransferase substrate binding subunit/domain"/>
    <property type="match status" value="2"/>
</dbReference>
<dbReference type="Gene3D" id="1.20.120.1510">
    <property type="match status" value="1"/>
</dbReference>
<evidence type="ECO:0000256" key="1">
    <source>
        <dbReference type="ARBA" id="ARBA00022679"/>
    </source>
</evidence>
<feature type="domain" description="Glutamate-ammonia ligase adenylyltransferase repeated" evidence="7">
    <location>
        <begin position="551"/>
        <end position="780"/>
    </location>
</feature>
<dbReference type="Pfam" id="PF08335">
    <property type="entry name" value="GlnD_UR_UTase"/>
    <property type="match status" value="2"/>
</dbReference>
<dbReference type="NCBIfam" id="NF008292">
    <property type="entry name" value="PRK11072.1"/>
    <property type="match status" value="1"/>
</dbReference>
<keyword evidence="4" id="KW-0067">ATP-binding</keyword>
<dbReference type="PANTHER" id="PTHR30621">
    <property type="entry name" value="GLUTAMINE SYNTHETASE ADENYLYLTRANSFERASE"/>
    <property type="match status" value="1"/>
</dbReference>
<evidence type="ECO:0000259" key="7">
    <source>
        <dbReference type="Pfam" id="PF03710"/>
    </source>
</evidence>
<dbReference type="GO" id="GO:0008882">
    <property type="term" value="F:[glutamate-ammonia-ligase] adenylyltransferase activity"/>
    <property type="evidence" value="ECO:0007669"/>
    <property type="project" value="UniProtKB-EC"/>
</dbReference>
<dbReference type="EC" id="2.7.7.42" evidence="9"/>
<evidence type="ECO:0000313" key="10">
    <source>
        <dbReference type="Proteomes" id="UP000254794"/>
    </source>
</evidence>
<dbReference type="AlphaFoldDB" id="A0A378JPG1"/>
<dbReference type="GO" id="GO:0005524">
    <property type="term" value="F:ATP binding"/>
    <property type="evidence" value="ECO:0007669"/>
    <property type="project" value="UniProtKB-KW"/>
</dbReference>
<keyword evidence="6" id="KW-0511">Multifunctional enzyme</keyword>
<dbReference type="Gene3D" id="3.30.460.10">
    <property type="entry name" value="Beta Polymerase, domain 2"/>
    <property type="match status" value="2"/>
</dbReference>
<dbReference type="RefSeq" id="WP_165482192.1">
    <property type="nucleotide sequence ID" value="NZ_CAAAHP010000012.1"/>
</dbReference>
<dbReference type="Gene3D" id="1.20.120.330">
    <property type="entry name" value="Nucleotidyltransferases domain 2"/>
    <property type="match status" value="2"/>
</dbReference>
<dbReference type="InterPro" id="IPR005190">
    <property type="entry name" value="GlnE_rpt_dom"/>
</dbReference>
<dbReference type="GO" id="GO:0000820">
    <property type="term" value="P:regulation of glutamine family amino acid metabolic process"/>
    <property type="evidence" value="ECO:0007669"/>
    <property type="project" value="TreeGrafter"/>
</dbReference>
<dbReference type="Pfam" id="PF03710">
    <property type="entry name" value="GlnE"/>
    <property type="match status" value="2"/>
</dbReference>
<dbReference type="CDD" id="cd05401">
    <property type="entry name" value="NT_GlnE_GlnD_like"/>
    <property type="match status" value="2"/>
</dbReference>
<dbReference type="InterPro" id="IPR013546">
    <property type="entry name" value="PII_UdlTrfase/GS_AdlTrfase"/>
</dbReference>
<dbReference type="SUPFAM" id="SSF81301">
    <property type="entry name" value="Nucleotidyltransferase"/>
    <property type="match status" value="2"/>
</dbReference>
<evidence type="ECO:0000256" key="4">
    <source>
        <dbReference type="ARBA" id="ARBA00022840"/>
    </source>
</evidence>
<name>A0A378JPG1_9GAMM</name>
<evidence type="ECO:0000313" key="9">
    <source>
        <dbReference type="EMBL" id="STX52173.1"/>
    </source>
</evidence>
<dbReference type="PANTHER" id="PTHR30621:SF0">
    <property type="entry name" value="BIFUNCTIONAL GLUTAMINE SYNTHETASE ADENYLYLTRANSFERASE_ADENYLYL-REMOVING ENZYME"/>
    <property type="match status" value="1"/>
</dbReference>
<dbReference type="FunFam" id="1.20.120.330:FF:000005">
    <property type="entry name" value="Bifunctional glutamine synthetase adenylyltransferase/adenylyl-removing enzyme"/>
    <property type="match status" value="1"/>
</dbReference>
<keyword evidence="1 9" id="KW-0808">Transferase</keyword>
<evidence type="ECO:0000256" key="5">
    <source>
        <dbReference type="ARBA" id="ARBA00022842"/>
    </source>
</evidence>
<accession>A0A378JPG1</accession>
<keyword evidence="3" id="KW-0547">Nucleotide-binding</keyword>
<keyword evidence="10" id="KW-1185">Reference proteome</keyword>
<evidence type="ECO:0000256" key="6">
    <source>
        <dbReference type="ARBA" id="ARBA00023268"/>
    </source>
</evidence>
<proteinExistence type="predicted"/>
<keyword evidence="5" id="KW-0460">Magnesium</keyword>
<evidence type="ECO:0000256" key="3">
    <source>
        <dbReference type="ARBA" id="ARBA00022741"/>
    </source>
</evidence>
<dbReference type="InterPro" id="IPR023057">
    <property type="entry name" value="GlnE"/>
</dbReference>
<dbReference type="Proteomes" id="UP000254794">
    <property type="component" value="Unassembled WGS sequence"/>
</dbReference>
<gene>
    <name evidence="9" type="primary">glnE</name>
    <name evidence="9" type="ORF">NCTC13316_02277</name>
</gene>
<dbReference type="InterPro" id="IPR043519">
    <property type="entry name" value="NT_sf"/>
</dbReference>
<reference evidence="9 10" key="1">
    <citation type="submission" date="2018-06" db="EMBL/GenBank/DDBJ databases">
        <authorList>
            <consortium name="Pathogen Informatics"/>
            <person name="Doyle S."/>
        </authorList>
    </citation>
    <scope>NUCLEOTIDE SEQUENCE [LARGE SCALE GENOMIC DNA]</scope>
    <source>
        <strain evidence="9 10">NCTC13316</strain>
    </source>
</reference>
<evidence type="ECO:0000256" key="2">
    <source>
        <dbReference type="ARBA" id="ARBA00022695"/>
    </source>
</evidence>
<protein>
    <submittedName>
        <fullName evidence="9">Glutamine synthetase adenylyltransferase</fullName>
        <ecNumber evidence="9">2.7.7.42</ecNumber>
    </submittedName>
</protein>